<dbReference type="InterPro" id="IPR017969">
    <property type="entry name" value="Heavy-metal-associated_CS"/>
</dbReference>
<evidence type="ECO:0000256" key="6">
    <source>
        <dbReference type="ARBA" id="ARBA00022840"/>
    </source>
</evidence>
<keyword evidence="10" id="KW-1003">Cell membrane</keyword>
<dbReference type="SUPFAM" id="SSF81653">
    <property type="entry name" value="Calcium ATPase, transduction domain A"/>
    <property type="match status" value="1"/>
</dbReference>
<evidence type="ECO:0000256" key="10">
    <source>
        <dbReference type="RuleBase" id="RU362081"/>
    </source>
</evidence>
<feature type="transmembrane region" description="Helical" evidence="10">
    <location>
        <begin position="764"/>
        <end position="783"/>
    </location>
</feature>
<dbReference type="Gene3D" id="2.70.150.10">
    <property type="entry name" value="Calcium-transporting ATPase, cytoplasmic transduction domain A"/>
    <property type="match status" value="1"/>
</dbReference>
<dbReference type="InterPro" id="IPR027256">
    <property type="entry name" value="P-typ_ATPase_IB"/>
</dbReference>
<keyword evidence="7" id="KW-1278">Translocase</keyword>
<evidence type="ECO:0000256" key="5">
    <source>
        <dbReference type="ARBA" id="ARBA00022741"/>
    </source>
</evidence>
<keyword evidence="5 10" id="KW-0547">Nucleotide-binding</keyword>
<evidence type="ECO:0000256" key="3">
    <source>
        <dbReference type="ARBA" id="ARBA00022692"/>
    </source>
</evidence>
<keyword evidence="9 10" id="KW-0472">Membrane</keyword>
<keyword evidence="8 10" id="KW-1133">Transmembrane helix</keyword>
<dbReference type="InterPro" id="IPR006121">
    <property type="entry name" value="HMA_dom"/>
</dbReference>
<feature type="transmembrane region" description="Helical" evidence="10">
    <location>
        <begin position="168"/>
        <end position="189"/>
    </location>
</feature>
<dbReference type="SFLD" id="SFLDF00027">
    <property type="entry name" value="p-type_atpase"/>
    <property type="match status" value="1"/>
</dbReference>
<dbReference type="InterPro" id="IPR036412">
    <property type="entry name" value="HAD-like_sf"/>
</dbReference>
<dbReference type="PRINTS" id="PR00119">
    <property type="entry name" value="CATATPASE"/>
</dbReference>
<organism evidence="12 13">
    <name type="scientific">Denitrificimonas halotolerans</name>
    <dbReference type="NCBI Taxonomy" id="3098930"/>
    <lineage>
        <taxon>Bacteria</taxon>
        <taxon>Pseudomonadati</taxon>
        <taxon>Pseudomonadota</taxon>
        <taxon>Gammaproteobacteria</taxon>
        <taxon>Pseudomonadales</taxon>
        <taxon>Pseudomonadaceae</taxon>
        <taxon>Denitrificimonas</taxon>
    </lineage>
</organism>
<evidence type="ECO:0000313" key="13">
    <source>
        <dbReference type="Proteomes" id="UP001294570"/>
    </source>
</evidence>
<evidence type="ECO:0000256" key="8">
    <source>
        <dbReference type="ARBA" id="ARBA00022989"/>
    </source>
</evidence>
<evidence type="ECO:0000256" key="1">
    <source>
        <dbReference type="ARBA" id="ARBA00004127"/>
    </source>
</evidence>
<dbReference type="Pfam" id="PF00122">
    <property type="entry name" value="E1-E2_ATPase"/>
    <property type="match status" value="1"/>
</dbReference>
<evidence type="ECO:0000259" key="11">
    <source>
        <dbReference type="PROSITE" id="PS50846"/>
    </source>
</evidence>
<dbReference type="NCBIfam" id="TIGR01525">
    <property type="entry name" value="ATPase-IB_hvy"/>
    <property type="match status" value="1"/>
</dbReference>
<feature type="transmembrane region" description="Helical" evidence="10">
    <location>
        <begin position="267"/>
        <end position="286"/>
    </location>
</feature>
<evidence type="ECO:0000256" key="2">
    <source>
        <dbReference type="ARBA" id="ARBA00006024"/>
    </source>
</evidence>
<dbReference type="InterPro" id="IPR044492">
    <property type="entry name" value="P_typ_ATPase_HD_dom"/>
</dbReference>
<keyword evidence="13" id="KW-1185">Reference proteome</keyword>
<dbReference type="InterPro" id="IPR001757">
    <property type="entry name" value="P_typ_ATPase"/>
</dbReference>
<dbReference type="Gene3D" id="3.40.50.1000">
    <property type="entry name" value="HAD superfamily/HAD-like"/>
    <property type="match status" value="1"/>
</dbReference>
<dbReference type="SUPFAM" id="SSF56784">
    <property type="entry name" value="HAD-like"/>
    <property type="match status" value="1"/>
</dbReference>
<dbReference type="CDD" id="cd02094">
    <property type="entry name" value="P-type_ATPase_Cu-like"/>
    <property type="match status" value="1"/>
</dbReference>
<keyword evidence="6 10" id="KW-0067">ATP-binding</keyword>
<dbReference type="SFLD" id="SFLDS00003">
    <property type="entry name" value="Haloacid_Dehalogenase"/>
    <property type="match status" value="1"/>
</dbReference>
<dbReference type="InterPro" id="IPR059000">
    <property type="entry name" value="ATPase_P-type_domA"/>
</dbReference>
<dbReference type="Pfam" id="PF00702">
    <property type="entry name" value="Hydrolase"/>
    <property type="match status" value="1"/>
</dbReference>
<evidence type="ECO:0000256" key="7">
    <source>
        <dbReference type="ARBA" id="ARBA00022967"/>
    </source>
</evidence>
<dbReference type="InterPro" id="IPR023299">
    <property type="entry name" value="ATPase_P-typ_cyto_dom_N"/>
</dbReference>
<comment type="subcellular location">
    <subcellularLocation>
        <location evidence="10">Cell membrane</location>
    </subcellularLocation>
    <subcellularLocation>
        <location evidence="1">Endomembrane system</location>
        <topology evidence="1">Multi-pass membrane protein</topology>
    </subcellularLocation>
</comment>
<dbReference type="PROSITE" id="PS00154">
    <property type="entry name" value="ATPASE_E1_E2"/>
    <property type="match status" value="1"/>
</dbReference>
<dbReference type="InterPro" id="IPR023214">
    <property type="entry name" value="HAD_sf"/>
</dbReference>
<feature type="transmembrane region" description="Helical" evidence="10">
    <location>
        <begin position="448"/>
        <end position="471"/>
    </location>
</feature>
<dbReference type="SUPFAM" id="SSF81665">
    <property type="entry name" value="Calcium ATPase, transmembrane domain M"/>
    <property type="match status" value="1"/>
</dbReference>
<dbReference type="Gene3D" id="3.40.1110.10">
    <property type="entry name" value="Calcium-transporting ATPase, cytoplasmic domain N"/>
    <property type="match status" value="1"/>
</dbReference>
<protein>
    <submittedName>
        <fullName evidence="12">Heavy metal translocating P-type ATPase</fullName>
    </submittedName>
</protein>
<feature type="transmembrane region" description="Helical" evidence="10">
    <location>
        <begin position="789"/>
        <end position="811"/>
    </location>
</feature>
<accession>A0ABU5GS61</accession>
<name>A0ABU5GS61_9GAMM</name>
<keyword evidence="4 10" id="KW-0479">Metal-binding</keyword>
<proteinExistence type="inferred from homology"/>
<dbReference type="PANTHER" id="PTHR43520:SF8">
    <property type="entry name" value="P-TYPE CU(+) TRANSPORTER"/>
    <property type="match status" value="1"/>
</dbReference>
<dbReference type="InterPro" id="IPR023298">
    <property type="entry name" value="ATPase_P-typ_TM_dom_sf"/>
</dbReference>
<dbReference type="PROSITE" id="PS01047">
    <property type="entry name" value="HMA_1"/>
    <property type="match status" value="2"/>
</dbReference>
<evidence type="ECO:0000256" key="9">
    <source>
        <dbReference type="ARBA" id="ARBA00023136"/>
    </source>
</evidence>
<comment type="caution">
    <text evidence="12">The sequence shown here is derived from an EMBL/GenBank/DDBJ whole genome shotgun (WGS) entry which is preliminary data.</text>
</comment>
<evidence type="ECO:0000313" key="12">
    <source>
        <dbReference type="EMBL" id="MDY7219447.1"/>
    </source>
</evidence>
<dbReference type="CDD" id="cd00371">
    <property type="entry name" value="HMA"/>
    <property type="match status" value="2"/>
</dbReference>
<dbReference type="Gene3D" id="3.30.70.100">
    <property type="match status" value="2"/>
</dbReference>
<dbReference type="NCBIfam" id="TIGR01494">
    <property type="entry name" value="ATPase_P-type"/>
    <property type="match status" value="1"/>
</dbReference>
<dbReference type="Pfam" id="PF00403">
    <property type="entry name" value="HMA"/>
    <property type="match status" value="2"/>
</dbReference>
<dbReference type="SUPFAM" id="SSF55008">
    <property type="entry name" value="HMA, heavy metal-associated domain"/>
    <property type="match status" value="2"/>
</dbReference>
<evidence type="ECO:0000256" key="4">
    <source>
        <dbReference type="ARBA" id="ARBA00022723"/>
    </source>
</evidence>
<dbReference type="InterPro" id="IPR008250">
    <property type="entry name" value="ATPase_P-typ_transduc_dom_A_sf"/>
</dbReference>
<feature type="transmembrane region" description="Helical" evidence="10">
    <location>
        <begin position="201"/>
        <end position="218"/>
    </location>
</feature>
<dbReference type="InterPro" id="IPR036163">
    <property type="entry name" value="HMA_dom_sf"/>
</dbReference>
<sequence length="823" mass="87365">MMMADLKTLQIPVRGMTCAGCAGRVERGLLQVSGVEQAVINLVTQEAIVHLSQPVALTALVEAVEGSGYQVPLHGYDFAVSGMNCGSCVGRIEQALAQSPIVVSYQVNLATQQAHVQLLAGEDPALISQWLTEHNYPAELLADNQRKADDLNTRQAAEQAGLKKQLKYAFLFATPLFILEMGAHFIPPFHAFLERTFNTQHLWYLQAILAALVLFGPGRDILKMGWQALRRLTPDMNSLVALGTMAAFGYSMVATFIPQILPAATVNVYFEASAVIIALILLGRYLEARAKGNAADAIKRLIDLQPRDARVLFNGKSIDKPVAEIRAGEILEIRPGERIALDGVVIAGQSFVDESMLTGEPVPVEKTTETKVIGGTVNQTGSLQVKVEQVGANTVLAHIIRLVEQAQGSKLPIQGLVDRITLRFVPAVMLAALATFIIWMIFAPAPALSLALVNAVAVLIIACPCAMGLATPTSIMVGTGRAAQLGILFRQGQALQALKDVKVIAVDKTGTLTEGQPQLTDFVVTATQHDASVLALVAAVEQQSEHPIAQAIVQDAEQRGLSIPSIAEFQSITGMGVQAKVEGQLVQIGADRFMDSLGISTAQFTEQAQQLGEQGKSPMYAAIDGQLAVMMAVSDPIKSSSKAAIDHLHKQGLKVAMITGDNRHTAEAIAKQLGIDHVVAQVLPEAKVEAVQQLQQQYGQVAYVGDGINDAPALAAADVGIAIGTGTDIAMDAADVVLMSGHLTGVINALALSKATLRNISQNLFWAFAYNIALIPVAAGVLYPFNGTLLSPVLAAGAMALSSVFVVTNALRLRGFKAPLEAI</sequence>
<reference evidence="12 13" key="1">
    <citation type="submission" date="2023-12" db="EMBL/GenBank/DDBJ databases">
        <title>Denitrificimonas halotolerans sp. nov.,a novel species isolated from landfill leachate.</title>
        <authorList>
            <person name="Wang S."/>
        </authorList>
    </citation>
    <scope>NUCLEOTIDE SEQUENCE [LARGE SCALE GENOMIC DNA]</scope>
    <source>
        <strain evidence="12 13">JX-1</strain>
    </source>
</reference>
<dbReference type="Proteomes" id="UP001294570">
    <property type="component" value="Unassembled WGS sequence"/>
</dbReference>
<dbReference type="SFLD" id="SFLDG00002">
    <property type="entry name" value="C1.7:_P-type_atpase_like"/>
    <property type="match status" value="1"/>
</dbReference>
<gene>
    <name evidence="12" type="ORF">TOI97_07685</name>
</gene>
<dbReference type="PANTHER" id="PTHR43520">
    <property type="entry name" value="ATP7, ISOFORM B"/>
    <property type="match status" value="1"/>
</dbReference>
<comment type="similarity">
    <text evidence="2 10">Belongs to the cation transport ATPase (P-type) (TC 3.A.3) family. Type IB subfamily.</text>
</comment>
<dbReference type="EMBL" id="JAXIVU010000008">
    <property type="protein sequence ID" value="MDY7219447.1"/>
    <property type="molecule type" value="Genomic_DNA"/>
</dbReference>
<dbReference type="NCBIfam" id="TIGR01511">
    <property type="entry name" value="ATPase-IB1_Cu"/>
    <property type="match status" value="1"/>
</dbReference>
<feature type="transmembrane region" description="Helical" evidence="10">
    <location>
        <begin position="239"/>
        <end position="261"/>
    </location>
</feature>
<keyword evidence="3 10" id="KW-0812">Transmembrane</keyword>
<feature type="transmembrane region" description="Helical" evidence="10">
    <location>
        <begin position="420"/>
        <end position="442"/>
    </location>
</feature>
<feature type="domain" description="HMA" evidence="11">
    <location>
        <begin position="7"/>
        <end position="72"/>
    </location>
</feature>
<dbReference type="InterPro" id="IPR018303">
    <property type="entry name" value="ATPase_P-typ_P_site"/>
</dbReference>
<dbReference type="PROSITE" id="PS50846">
    <property type="entry name" value="HMA_2"/>
    <property type="match status" value="1"/>
</dbReference>
<dbReference type="PRINTS" id="PR00120">
    <property type="entry name" value="HATPASE"/>
</dbReference>